<comment type="subcellular location">
    <subcellularLocation>
        <location evidence="1">Membrane</location>
    </subcellularLocation>
</comment>
<dbReference type="GO" id="GO:0016020">
    <property type="term" value="C:membrane"/>
    <property type="evidence" value="ECO:0007669"/>
    <property type="project" value="UniProtKB-SubCell"/>
</dbReference>
<dbReference type="Proteomes" id="UP001497623">
    <property type="component" value="Unassembled WGS sequence"/>
</dbReference>
<accession>A0AAV2PLJ4</accession>
<dbReference type="PROSITE" id="PS50262">
    <property type="entry name" value="G_PROTEIN_RECEP_F1_2"/>
    <property type="match status" value="1"/>
</dbReference>
<dbReference type="EMBL" id="CAXKWB010000458">
    <property type="protein sequence ID" value="CAL4060917.1"/>
    <property type="molecule type" value="Genomic_DNA"/>
</dbReference>
<evidence type="ECO:0000256" key="2">
    <source>
        <dbReference type="ARBA" id="ARBA00022692"/>
    </source>
</evidence>
<evidence type="ECO:0000256" key="4">
    <source>
        <dbReference type="ARBA" id="ARBA00023136"/>
    </source>
</evidence>
<evidence type="ECO:0000259" key="6">
    <source>
        <dbReference type="PROSITE" id="PS50262"/>
    </source>
</evidence>
<gene>
    <name evidence="7" type="ORF">MNOR_LOCUS1672</name>
</gene>
<feature type="transmembrane region" description="Helical" evidence="5">
    <location>
        <begin position="91"/>
        <end position="113"/>
    </location>
</feature>
<dbReference type="Gene3D" id="1.20.1070.10">
    <property type="entry name" value="Rhodopsin 7-helix transmembrane proteins"/>
    <property type="match status" value="1"/>
</dbReference>
<evidence type="ECO:0000313" key="7">
    <source>
        <dbReference type="EMBL" id="CAL4060917.1"/>
    </source>
</evidence>
<feature type="transmembrane region" description="Helical" evidence="5">
    <location>
        <begin position="125"/>
        <end position="145"/>
    </location>
</feature>
<evidence type="ECO:0000256" key="3">
    <source>
        <dbReference type="ARBA" id="ARBA00022989"/>
    </source>
</evidence>
<keyword evidence="4 5" id="KW-0472">Membrane</keyword>
<evidence type="ECO:0000256" key="1">
    <source>
        <dbReference type="ARBA" id="ARBA00004370"/>
    </source>
</evidence>
<dbReference type="AlphaFoldDB" id="A0AAV2PLJ4"/>
<feature type="non-terminal residue" evidence="7">
    <location>
        <position position="160"/>
    </location>
</feature>
<feature type="domain" description="G-protein coupled receptors family 1 profile" evidence="6">
    <location>
        <begin position="104"/>
        <end position="160"/>
    </location>
</feature>
<keyword evidence="3 5" id="KW-1133">Transmembrane helix</keyword>
<evidence type="ECO:0000256" key="5">
    <source>
        <dbReference type="SAM" id="Phobius"/>
    </source>
</evidence>
<comment type="caution">
    <text evidence="7">The sequence shown here is derived from an EMBL/GenBank/DDBJ whole genome shotgun (WGS) entry which is preliminary data.</text>
</comment>
<dbReference type="InterPro" id="IPR017452">
    <property type="entry name" value="GPCR_Rhodpsn_7TM"/>
</dbReference>
<name>A0AAV2PLJ4_MEGNR</name>
<protein>
    <recommendedName>
        <fullName evidence="6">G-protein coupled receptors family 1 profile domain-containing protein</fullName>
    </recommendedName>
</protein>
<keyword evidence="8" id="KW-1185">Reference proteome</keyword>
<proteinExistence type="predicted"/>
<dbReference type="SUPFAM" id="SSF81321">
    <property type="entry name" value="Family A G protein-coupled receptor-like"/>
    <property type="match status" value="1"/>
</dbReference>
<organism evidence="7 8">
    <name type="scientific">Meganyctiphanes norvegica</name>
    <name type="common">Northern krill</name>
    <name type="synonym">Thysanopoda norvegica</name>
    <dbReference type="NCBI Taxonomy" id="48144"/>
    <lineage>
        <taxon>Eukaryota</taxon>
        <taxon>Metazoa</taxon>
        <taxon>Ecdysozoa</taxon>
        <taxon>Arthropoda</taxon>
        <taxon>Crustacea</taxon>
        <taxon>Multicrustacea</taxon>
        <taxon>Malacostraca</taxon>
        <taxon>Eumalacostraca</taxon>
        <taxon>Eucarida</taxon>
        <taxon>Euphausiacea</taxon>
        <taxon>Euphausiidae</taxon>
        <taxon>Meganyctiphanes</taxon>
    </lineage>
</organism>
<keyword evidence="2 5" id="KW-0812">Transmembrane</keyword>
<evidence type="ECO:0000313" key="8">
    <source>
        <dbReference type="Proteomes" id="UP001497623"/>
    </source>
</evidence>
<sequence>MSMCRFMNVSGVMKLISCLGEMDDSITASNYELEHPLKSINYTENQYRYGNNPTIVNENTQMPDLNETYEYDYDYEDVGDMQWTLVIKLNMYYIPFLIVVGFVGNLLSCVVFLNTRLRMRSSSYYLAALAVADVSYLFILFLVWLDMLGFNTFNINVFCQ</sequence>
<reference evidence="7 8" key="1">
    <citation type="submission" date="2024-05" db="EMBL/GenBank/DDBJ databases">
        <authorList>
            <person name="Wallberg A."/>
        </authorList>
    </citation>
    <scope>NUCLEOTIDE SEQUENCE [LARGE SCALE GENOMIC DNA]</scope>
</reference>